<name>A0A0N0UN66_9FLAO</name>
<evidence type="ECO:0000313" key="3">
    <source>
        <dbReference type="EMBL" id="SEE25824.1"/>
    </source>
</evidence>
<feature type="signal peptide" evidence="1">
    <location>
        <begin position="1"/>
        <end position="18"/>
    </location>
</feature>
<keyword evidence="5" id="KW-1185">Reference proteome</keyword>
<reference evidence="3 5" key="2">
    <citation type="submission" date="2016-10" db="EMBL/GenBank/DDBJ databases">
        <authorList>
            <person name="Varghese N."/>
            <person name="Submissions S."/>
        </authorList>
    </citation>
    <scope>NUCLEOTIDE SEQUENCE [LARGE SCALE GENOMIC DNA]</scope>
    <source>
        <strain evidence="3 5">DSW-5</strain>
    </source>
</reference>
<evidence type="ECO:0000313" key="4">
    <source>
        <dbReference type="Proteomes" id="UP000037716"/>
    </source>
</evidence>
<keyword evidence="1" id="KW-0732">Signal</keyword>
<organism evidence="2 4">
    <name type="scientific">Polaribacter dokdonensis DSW-5</name>
    <dbReference type="NCBI Taxonomy" id="1300348"/>
    <lineage>
        <taxon>Bacteria</taxon>
        <taxon>Pseudomonadati</taxon>
        <taxon>Bacteroidota</taxon>
        <taxon>Flavobacteriia</taxon>
        <taxon>Flavobacteriales</taxon>
        <taxon>Flavobacteriaceae</taxon>
    </lineage>
</organism>
<sequence length="197" mass="22789">MKTLVTTLIILISIVSNAQSTYLKFKVDDKESKYIMYPPGTKFEVVSKEGYIQMKNTNNPYKLEIENEGFKLYAYPNYKTEKDVYHLEKGAYLELVLSKPYNNHKSKISNNKNKSTNITAKKTVTNSKNKKGRKNLVLKFTNGITFKYTDGKIEATLNDKDIYVEGKYVLYCKLGVAKISFNPKNGETWWVFDKDKE</sequence>
<evidence type="ECO:0000313" key="5">
    <source>
        <dbReference type="Proteomes" id="UP000183071"/>
    </source>
</evidence>
<dbReference type="AlphaFoldDB" id="A0A0N0UN66"/>
<dbReference type="EMBL" id="FNUE01000001">
    <property type="protein sequence ID" value="SEE25824.1"/>
    <property type="molecule type" value="Genomic_DNA"/>
</dbReference>
<dbReference type="EMBL" id="LGBR01000001">
    <property type="protein sequence ID" value="KOY50798.1"/>
    <property type="molecule type" value="Genomic_DNA"/>
</dbReference>
<protein>
    <submittedName>
        <fullName evidence="2">Uncharacterized protein</fullName>
    </submittedName>
</protein>
<dbReference type="OrthoDB" id="1444023at2"/>
<accession>A0A0N0UN66</accession>
<proteinExistence type="predicted"/>
<dbReference type="RefSeq" id="WP_143032693.1">
    <property type="nucleotide sequence ID" value="NZ_FNUE01000001.1"/>
</dbReference>
<gene>
    <name evidence="2" type="ORF">I602_358</name>
    <name evidence="3" type="ORF">SAMN05444353_1427</name>
</gene>
<comment type="caution">
    <text evidence="2">The sequence shown here is derived from an EMBL/GenBank/DDBJ whole genome shotgun (WGS) entry which is preliminary data.</text>
</comment>
<feature type="chain" id="PRO_5005860413" evidence="1">
    <location>
        <begin position="19"/>
        <end position="197"/>
    </location>
</feature>
<evidence type="ECO:0000256" key="1">
    <source>
        <dbReference type="SAM" id="SignalP"/>
    </source>
</evidence>
<reference evidence="2 4" key="1">
    <citation type="submission" date="2015-07" db="EMBL/GenBank/DDBJ databases">
        <title>Genome of Polaribacter dokdonenesis DSW-5, isolated from seawater off Dokdo in Korea.</title>
        <authorList>
            <person name="Yoon K."/>
            <person name="Song J.Y."/>
            <person name="Kim J.F."/>
        </authorList>
    </citation>
    <scope>NUCLEOTIDE SEQUENCE [LARGE SCALE GENOMIC DNA]</scope>
    <source>
        <strain evidence="2 4">DSW-5</strain>
    </source>
</reference>
<dbReference type="PATRIC" id="fig|1300348.6.peg.358"/>
<dbReference type="STRING" id="1300348.I602_358"/>
<dbReference type="Proteomes" id="UP000183071">
    <property type="component" value="Unassembled WGS sequence"/>
</dbReference>
<evidence type="ECO:0000313" key="2">
    <source>
        <dbReference type="EMBL" id="KOY50798.1"/>
    </source>
</evidence>
<dbReference type="Proteomes" id="UP000037716">
    <property type="component" value="Unassembled WGS sequence"/>
</dbReference>